<dbReference type="EMBL" id="CAJOBJ010054110">
    <property type="protein sequence ID" value="CAF4387912.1"/>
    <property type="molecule type" value="Genomic_DNA"/>
</dbReference>
<organism evidence="2 5">
    <name type="scientific">Rotaria magnacalcarata</name>
    <dbReference type="NCBI Taxonomy" id="392030"/>
    <lineage>
        <taxon>Eukaryota</taxon>
        <taxon>Metazoa</taxon>
        <taxon>Spiralia</taxon>
        <taxon>Gnathifera</taxon>
        <taxon>Rotifera</taxon>
        <taxon>Eurotatoria</taxon>
        <taxon>Bdelloidea</taxon>
        <taxon>Philodinida</taxon>
        <taxon>Philodinidae</taxon>
        <taxon>Rotaria</taxon>
    </lineage>
</organism>
<proteinExistence type="predicted"/>
<dbReference type="Proteomes" id="UP000681720">
    <property type="component" value="Unassembled WGS sequence"/>
</dbReference>
<protein>
    <submittedName>
        <fullName evidence="2">Uncharacterized protein</fullName>
    </submittedName>
</protein>
<sequence>MVFFVRALHQQIEQLHYQTNNQRSFIVYCGQGILNNEFEKMKTSKGCPLPFNNFLSTSTTREVSMKFARQALNSPELTAIFFRMEIDRQ</sequence>
<evidence type="ECO:0000313" key="4">
    <source>
        <dbReference type="EMBL" id="CAF4732890.1"/>
    </source>
</evidence>
<evidence type="ECO:0000313" key="3">
    <source>
        <dbReference type="EMBL" id="CAF4387912.1"/>
    </source>
</evidence>
<dbReference type="Proteomes" id="UP000663824">
    <property type="component" value="Unassembled WGS sequence"/>
</dbReference>
<dbReference type="EMBL" id="CAJOBH010125500">
    <property type="protein sequence ID" value="CAF4732890.1"/>
    <property type="molecule type" value="Genomic_DNA"/>
</dbReference>
<evidence type="ECO:0000313" key="5">
    <source>
        <dbReference type="Proteomes" id="UP000663824"/>
    </source>
</evidence>
<gene>
    <name evidence="4" type="ORF">BYL167_LOCUS45336</name>
    <name evidence="1" type="ORF">CJN711_LOCUS10823</name>
    <name evidence="3" type="ORF">GIL414_LOCUS29597</name>
    <name evidence="2" type="ORF">MBJ925_LOCUS35105</name>
</gene>
<name>A0A816Z7L1_9BILA</name>
<dbReference type="EMBL" id="CAJNOV010004488">
    <property type="protein sequence ID" value="CAF1177207.1"/>
    <property type="molecule type" value="Genomic_DNA"/>
</dbReference>
<evidence type="ECO:0000313" key="1">
    <source>
        <dbReference type="EMBL" id="CAF1177207.1"/>
    </source>
</evidence>
<comment type="caution">
    <text evidence="2">The sequence shown here is derived from an EMBL/GenBank/DDBJ whole genome shotgun (WGS) entry which is preliminary data.</text>
</comment>
<dbReference type="AlphaFoldDB" id="A0A816Z7L1"/>
<dbReference type="EMBL" id="CAJNRE010019398">
    <property type="protein sequence ID" value="CAF2195511.1"/>
    <property type="molecule type" value="Genomic_DNA"/>
</dbReference>
<accession>A0A816Z7L1</accession>
<evidence type="ECO:0000313" key="2">
    <source>
        <dbReference type="EMBL" id="CAF2195511.1"/>
    </source>
</evidence>
<dbReference type="Proteomes" id="UP000663855">
    <property type="component" value="Unassembled WGS sequence"/>
</dbReference>
<dbReference type="Proteomes" id="UP000681967">
    <property type="component" value="Unassembled WGS sequence"/>
</dbReference>
<reference evidence="2" key="1">
    <citation type="submission" date="2021-02" db="EMBL/GenBank/DDBJ databases">
        <authorList>
            <person name="Nowell W R."/>
        </authorList>
    </citation>
    <scope>NUCLEOTIDE SEQUENCE</scope>
</reference>